<evidence type="ECO:0000256" key="2">
    <source>
        <dbReference type="ARBA" id="ARBA00022741"/>
    </source>
</evidence>
<sequence length="297" mass="32264">MSEEALVLRDVKKVYRTQTEEIQVLKGINLAIREGELAVIMGPSGSGKSTLLSIAGGLDKPTEGRVIVGGVDITDMSEEELAKIRARKIGFVFQSFNLVRNFTALENVMAPLIFTGLYTWREAAEIAGKMLEVVGLKGHEHKFPGQLSGGQQQRVAIARALAPGPDVVLMDEPTGSLDVDSAIRVLGLVKWLNEALGQTIVIVTHNPEISELATRTFYIRGGMIYEQPPGQTLADRLKELKGGVGSGELKSLQLSMLKVKLEALERAASKGLADAEVIEAELRALERRISRLEKLLA</sequence>
<dbReference type="PROSITE" id="PS50893">
    <property type="entry name" value="ABC_TRANSPORTER_2"/>
    <property type="match status" value="1"/>
</dbReference>
<dbReference type="PANTHER" id="PTHR24220">
    <property type="entry name" value="IMPORT ATP-BINDING PROTEIN"/>
    <property type="match status" value="1"/>
</dbReference>
<dbReference type="SUPFAM" id="SSF52540">
    <property type="entry name" value="P-loop containing nucleoside triphosphate hydrolases"/>
    <property type="match status" value="1"/>
</dbReference>
<dbReference type="InterPro" id="IPR003593">
    <property type="entry name" value="AAA+_ATPase"/>
</dbReference>
<dbReference type="Gene3D" id="3.40.50.300">
    <property type="entry name" value="P-loop containing nucleotide triphosphate hydrolases"/>
    <property type="match status" value="1"/>
</dbReference>
<keyword evidence="3 5" id="KW-0067">ATP-binding</keyword>
<dbReference type="FunFam" id="3.40.50.300:FF:000032">
    <property type="entry name" value="Export ABC transporter ATP-binding protein"/>
    <property type="match status" value="1"/>
</dbReference>
<dbReference type="GO" id="GO:0016887">
    <property type="term" value="F:ATP hydrolysis activity"/>
    <property type="evidence" value="ECO:0007669"/>
    <property type="project" value="InterPro"/>
</dbReference>
<dbReference type="InterPro" id="IPR003439">
    <property type="entry name" value="ABC_transporter-like_ATP-bd"/>
</dbReference>
<accession>A0A7C4BAA0</accession>
<protein>
    <submittedName>
        <fullName evidence="5">ABC transporter ATP-binding protein</fullName>
    </submittedName>
</protein>
<dbReference type="PROSITE" id="PS00211">
    <property type="entry name" value="ABC_TRANSPORTER_1"/>
    <property type="match status" value="1"/>
</dbReference>
<dbReference type="GO" id="GO:0005524">
    <property type="term" value="F:ATP binding"/>
    <property type="evidence" value="ECO:0007669"/>
    <property type="project" value="UniProtKB-KW"/>
</dbReference>
<evidence type="ECO:0000259" key="4">
    <source>
        <dbReference type="PROSITE" id="PS50893"/>
    </source>
</evidence>
<dbReference type="InterPro" id="IPR017911">
    <property type="entry name" value="MacB-like_ATP-bd"/>
</dbReference>
<dbReference type="SMART" id="SM00382">
    <property type="entry name" value="AAA"/>
    <property type="match status" value="1"/>
</dbReference>
<evidence type="ECO:0000256" key="1">
    <source>
        <dbReference type="ARBA" id="ARBA00022448"/>
    </source>
</evidence>
<dbReference type="CDD" id="cd03255">
    <property type="entry name" value="ABC_MJ0796_LolCDE_FtsE"/>
    <property type="match status" value="1"/>
</dbReference>
<comment type="caution">
    <text evidence="5">The sequence shown here is derived from an EMBL/GenBank/DDBJ whole genome shotgun (WGS) entry which is preliminary data.</text>
</comment>
<organism evidence="5">
    <name type="scientific">Thermofilum pendens</name>
    <dbReference type="NCBI Taxonomy" id="2269"/>
    <lineage>
        <taxon>Archaea</taxon>
        <taxon>Thermoproteota</taxon>
        <taxon>Thermoprotei</taxon>
        <taxon>Thermofilales</taxon>
        <taxon>Thermofilaceae</taxon>
        <taxon>Thermofilum</taxon>
    </lineage>
</organism>
<name>A0A7C4BAA0_THEPE</name>
<dbReference type="InterPro" id="IPR027417">
    <property type="entry name" value="P-loop_NTPase"/>
</dbReference>
<keyword evidence="1" id="KW-0813">Transport</keyword>
<dbReference type="GO" id="GO:0098796">
    <property type="term" value="C:membrane protein complex"/>
    <property type="evidence" value="ECO:0007669"/>
    <property type="project" value="UniProtKB-ARBA"/>
</dbReference>
<dbReference type="EMBL" id="DTFI01000125">
    <property type="protein sequence ID" value="HGI43797.1"/>
    <property type="molecule type" value="Genomic_DNA"/>
</dbReference>
<dbReference type="PANTHER" id="PTHR24220:SF86">
    <property type="entry name" value="ABC TRANSPORTER ABCH.1"/>
    <property type="match status" value="1"/>
</dbReference>
<proteinExistence type="predicted"/>
<dbReference type="InterPro" id="IPR015854">
    <property type="entry name" value="ABC_transpr_LolD-like"/>
</dbReference>
<dbReference type="AlphaFoldDB" id="A0A7C4BAA0"/>
<dbReference type="GO" id="GO:0022857">
    <property type="term" value="F:transmembrane transporter activity"/>
    <property type="evidence" value="ECO:0007669"/>
    <property type="project" value="TreeGrafter"/>
</dbReference>
<evidence type="ECO:0000313" key="5">
    <source>
        <dbReference type="EMBL" id="HGI43797.1"/>
    </source>
</evidence>
<dbReference type="InterPro" id="IPR017871">
    <property type="entry name" value="ABC_transporter-like_CS"/>
</dbReference>
<evidence type="ECO:0000256" key="3">
    <source>
        <dbReference type="ARBA" id="ARBA00022840"/>
    </source>
</evidence>
<dbReference type="GO" id="GO:0005886">
    <property type="term" value="C:plasma membrane"/>
    <property type="evidence" value="ECO:0007669"/>
    <property type="project" value="TreeGrafter"/>
</dbReference>
<gene>
    <name evidence="5" type="ORF">ENV17_05390</name>
</gene>
<reference evidence="5" key="1">
    <citation type="journal article" date="2020" name="mSystems">
        <title>Genome- and Community-Level Interaction Insights into Carbon Utilization and Element Cycling Functions of Hydrothermarchaeota in Hydrothermal Sediment.</title>
        <authorList>
            <person name="Zhou Z."/>
            <person name="Liu Y."/>
            <person name="Xu W."/>
            <person name="Pan J."/>
            <person name="Luo Z.H."/>
            <person name="Li M."/>
        </authorList>
    </citation>
    <scope>NUCLEOTIDE SEQUENCE [LARGE SCALE GENOMIC DNA]</scope>
    <source>
        <strain evidence="5">SpSt-735</strain>
    </source>
</reference>
<keyword evidence="2" id="KW-0547">Nucleotide-binding</keyword>
<feature type="domain" description="ABC transporter" evidence="4">
    <location>
        <begin position="6"/>
        <end position="246"/>
    </location>
</feature>
<dbReference type="Pfam" id="PF00005">
    <property type="entry name" value="ABC_tran"/>
    <property type="match status" value="1"/>
</dbReference>